<accession>A0A3E2DAI7</accession>
<dbReference type="EMBL" id="NOWI01000010">
    <property type="protein sequence ID" value="RFT42311.1"/>
    <property type="molecule type" value="Genomic_DNA"/>
</dbReference>
<name>A0A3E2DAI7_9ACTN</name>
<evidence type="ECO:0000313" key="2">
    <source>
        <dbReference type="Proteomes" id="UP000259211"/>
    </source>
</evidence>
<dbReference type="Proteomes" id="UP000259211">
    <property type="component" value="Unassembled WGS sequence"/>
</dbReference>
<organism evidence="1 2">
    <name type="scientific">Cutibacterium avidum</name>
    <dbReference type="NCBI Taxonomy" id="33010"/>
    <lineage>
        <taxon>Bacteria</taxon>
        <taxon>Bacillati</taxon>
        <taxon>Actinomycetota</taxon>
        <taxon>Actinomycetes</taxon>
        <taxon>Propionibacteriales</taxon>
        <taxon>Propionibacteriaceae</taxon>
        <taxon>Cutibacterium</taxon>
    </lineage>
</organism>
<protein>
    <submittedName>
        <fullName evidence="1">Uncharacterized protein</fullName>
    </submittedName>
</protein>
<gene>
    <name evidence="1" type="ORF">CHT91_11000</name>
</gene>
<reference evidence="1 2" key="1">
    <citation type="submission" date="2017-07" db="EMBL/GenBank/DDBJ databases">
        <authorList>
            <person name="Sun Z.S."/>
            <person name="Albrecht U."/>
            <person name="Echele G."/>
            <person name="Lee C.C."/>
        </authorList>
    </citation>
    <scope>NUCLEOTIDE SEQUENCE [LARGE SCALE GENOMIC DNA]</scope>
    <source>
        <strain evidence="1 2">P16-029</strain>
    </source>
</reference>
<proteinExistence type="predicted"/>
<comment type="caution">
    <text evidence="1">The sequence shown here is derived from an EMBL/GenBank/DDBJ whole genome shotgun (WGS) entry which is preliminary data.</text>
</comment>
<evidence type="ECO:0000313" key="1">
    <source>
        <dbReference type="EMBL" id="RFT42311.1"/>
    </source>
</evidence>
<sequence length="147" mass="15143">MSAAVMPMAQASEPPVIGSEPMRMVPSGAMPCNPAGAPVEVARTGTISTQGQVFPACAGGGSVVLPMRLVVPGKVNRVDVGKFSVKVKGRTAYQEPKKQYWIDKDTAGHGGSAWKVKKGDPRGKSDLVVSVTASGVPLRGKMIAIAG</sequence>
<dbReference type="AlphaFoldDB" id="A0A3E2DAI7"/>